<reference evidence="2 3" key="1">
    <citation type="submission" date="2013-02" db="EMBL/GenBank/DDBJ databases">
        <title>A novel strain isolated from Lonar lake, Maharashtra, India.</title>
        <authorList>
            <person name="Singh A."/>
        </authorList>
    </citation>
    <scope>NUCLEOTIDE SEQUENCE [LARGE SCALE GENOMIC DNA]</scope>
    <source>
        <strain evidence="2 3">AK24</strain>
    </source>
</reference>
<keyword evidence="2" id="KW-0547">Nucleotide-binding</keyword>
<organism evidence="2 3">
    <name type="scientific">Lunatimonas lonarensis</name>
    <dbReference type="NCBI Taxonomy" id="1232681"/>
    <lineage>
        <taxon>Bacteria</taxon>
        <taxon>Pseudomonadati</taxon>
        <taxon>Bacteroidota</taxon>
        <taxon>Cytophagia</taxon>
        <taxon>Cytophagales</taxon>
        <taxon>Cyclobacteriaceae</taxon>
    </lineage>
</organism>
<accession>R7ZQC7</accession>
<dbReference type="AlphaFoldDB" id="R7ZQC7"/>
<dbReference type="STRING" id="1232681.ADIS_3415"/>
<dbReference type="Pfam" id="PF13604">
    <property type="entry name" value="AAA_30"/>
    <property type="match status" value="1"/>
</dbReference>
<dbReference type="Proteomes" id="UP000013909">
    <property type="component" value="Unassembled WGS sequence"/>
</dbReference>
<dbReference type="CDD" id="cd18809">
    <property type="entry name" value="SF1_C_RecD"/>
    <property type="match status" value="1"/>
</dbReference>
<dbReference type="Gene3D" id="2.30.30.940">
    <property type="match status" value="1"/>
</dbReference>
<protein>
    <submittedName>
        <fullName evidence="2">RecD-like DNA helicase</fullName>
    </submittedName>
</protein>
<feature type="domain" description="UvrD-like helicase C-terminal" evidence="1">
    <location>
        <begin position="382"/>
        <end position="433"/>
    </location>
</feature>
<dbReference type="InterPro" id="IPR027417">
    <property type="entry name" value="P-loop_NTPase"/>
</dbReference>
<proteinExistence type="predicted"/>
<sequence length="448" mass="51480">MDRFLGEEVVPKSAFVLKGYAGTGKTSVVAALVKALPRLNMRSLMMAPTGRAAKVMSGYAGKTGFTIHKIIYRPSEDGASSGGGFELQKNYYQQTLFIVDEASMLADDSGTSNFLLRDLALFVFQHDSNRLLLIGDEAQLPPVGSEHSPALDRHYLVRHFGLTVEEVQFTEVTRQQMDSGILYNATRLRNELAKKEPTIRFYSRSFKDFFRMNGERLEDGLRYAYDTFGLDSTVIVTRSNKAAVQYNQYIRRTIHFFEDEISAGDRLMIVKNNYTYMADSDRISFLANGDFVEILKIRSFEELYGLRFATLELRLIDYPDEPYFEAKIILDTLYSTSPSLGQEEWSRLYREVSMDYQDVSGKKELRESLKKDPYLNALQVKFAYALTCHKSQGGQWDAVFVDQGYLTDQQLDRQYIRWLYTAMTRAKEVLFMVNFHGKFFLKSVEELD</sequence>
<keyword evidence="2" id="KW-0067">ATP-binding</keyword>
<name>R7ZQC7_9BACT</name>
<gene>
    <name evidence="2" type="ORF">ADIS_3415</name>
</gene>
<comment type="caution">
    <text evidence="2">The sequence shown here is derived from an EMBL/GenBank/DDBJ whole genome shotgun (WGS) entry which is preliminary data.</text>
</comment>
<dbReference type="SUPFAM" id="SSF52540">
    <property type="entry name" value="P-loop containing nucleoside triphosphate hydrolases"/>
    <property type="match status" value="1"/>
</dbReference>
<dbReference type="GO" id="GO:0004386">
    <property type="term" value="F:helicase activity"/>
    <property type="evidence" value="ECO:0007669"/>
    <property type="project" value="UniProtKB-KW"/>
</dbReference>
<dbReference type="PATRIC" id="fig|1288963.3.peg.3408"/>
<dbReference type="CDD" id="cd17933">
    <property type="entry name" value="DEXSc_RecD-like"/>
    <property type="match status" value="1"/>
</dbReference>
<keyword evidence="3" id="KW-1185">Reference proteome</keyword>
<dbReference type="Pfam" id="PF13538">
    <property type="entry name" value="UvrD_C_2"/>
    <property type="match status" value="1"/>
</dbReference>
<dbReference type="Gene3D" id="3.40.50.300">
    <property type="entry name" value="P-loop containing nucleotide triphosphate hydrolases"/>
    <property type="match status" value="3"/>
</dbReference>
<keyword evidence="2" id="KW-0378">Hydrolase</keyword>
<dbReference type="RefSeq" id="WP_010855548.1">
    <property type="nucleotide sequence ID" value="NZ_AQHR01000088.1"/>
</dbReference>
<evidence type="ECO:0000313" key="3">
    <source>
        <dbReference type="Proteomes" id="UP000013909"/>
    </source>
</evidence>
<evidence type="ECO:0000259" key="1">
    <source>
        <dbReference type="Pfam" id="PF13538"/>
    </source>
</evidence>
<dbReference type="InterPro" id="IPR027785">
    <property type="entry name" value="UvrD-like_helicase_C"/>
</dbReference>
<evidence type="ECO:0000313" key="2">
    <source>
        <dbReference type="EMBL" id="EON76287.1"/>
    </source>
</evidence>
<dbReference type="EMBL" id="AQHR01000088">
    <property type="protein sequence ID" value="EON76287.1"/>
    <property type="molecule type" value="Genomic_DNA"/>
</dbReference>
<keyword evidence="2" id="KW-0347">Helicase</keyword>